<dbReference type="PhylomeDB" id="K4CK27"/>
<keyword evidence="3" id="KW-1185">Reference proteome</keyword>
<evidence type="ECO:0000256" key="1">
    <source>
        <dbReference type="SAM" id="Phobius"/>
    </source>
</evidence>
<dbReference type="InterPro" id="IPR006912">
    <property type="entry name" value="Harbinger_derived_prot"/>
</dbReference>
<dbReference type="HOGENOM" id="CLU_208101_0_0_1"/>
<evidence type="ECO:0000313" key="3">
    <source>
        <dbReference type="Proteomes" id="UP000004994"/>
    </source>
</evidence>
<evidence type="ECO:0000313" key="2">
    <source>
        <dbReference type="EnsemblPlants" id="Solyc08g041660.1.1"/>
    </source>
</evidence>
<organism evidence="2">
    <name type="scientific">Solanum lycopersicum</name>
    <name type="common">Tomato</name>
    <name type="synonym">Lycopersicon esculentum</name>
    <dbReference type="NCBI Taxonomy" id="4081"/>
    <lineage>
        <taxon>Eukaryota</taxon>
        <taxon>Viridiplantae</taxon>
        <taxon>Streptophyta</taxon>
        <taxon>Embryophyta</taxon>
        <taxon>Tracheophyta</taxon>
        <taxon>Spermatophyta</taxon>
        <taxon>Magnoliopsida</taxon>
        <taxon>eudicotyledons</taxon>
        <taxon>Gunneridae</taxon>
        <taxon>Pentapetalae</taxon>
        <taxon>asterids</taxon>
        <taxon>lamiids</taxon>
        <taxon>Solanales</taxon>
        <taxon>Solanaceae</taxon>
        <taxon>Solanoideae</taxon>
        <taxon>Solaneae</taxon>
        <taxon>Solanum</taxon>
        <taxon>Solanum subgen. Lycopersicon</taxon>
    </lineage>
</organism>
<keyword evidence="1" id="KW-0472">Membrane</keyword>
<dbReference type="PaxDb" id="4081-Solyc08g041660.1.1"/>
<reference evidence="2" key="2">
    <citation type="submission" date="2015-06" db="UniProtKB">
        <authorList>
            <consortium name="EnsemblPlants"/>
        </authorList>
    </citation>
    <scope>IDENTIFICATION</scope>
    <source>
        <strain evidence="2">cv. Heinz 1706</strain>
    </source>
</reference>
<sequence length="63" mass="7310">MIPKIGAIVVVTVDFFFQIFVVVLVAADGIYPKWSTIVQTIRDPHFQKKKYFTMTQESFQKNV</sequence>
<keyword evidence="1" id="KW-1133">Transmembrane helix</keyword>
<dbReference type="EnsemblPlants" id="Solyc08g041660.1.1">
    <property type="protein sequence ID" value="Solyc08g041660.1.1"/>
    <property type="gene ID" value="Solyc08g041660.1"/>
</dbReference>
<dbReference type="InParanoid" id="K4CK27"/>
<dbReference type="Pfam" id="PF04827">
    <property type="entry name" value="Plant_tran"/>
    <property type="match status" value="1"/>
</dbReference>
<proteinExistence type="predicted"/>
<reference evidence="2" key="1">
    <citation type="journal article" date="2012" name="Nature">
        <title>The tomato genome sequence provides insights into fleshy fruit evolution.</title>
        <authorList>
            <consortium name="Tomato Genome Consortium"/>
        </authorList>
    </citation>
    <scope>NUCLEOTIDE SEQUENCE [LARGE SCALE GENOMIC DNA]</scope>
    <source>
        <strain evidence="2">cv. Heinz 1706</strain>
    </source>
</reference>
<accession>K4CK27</accession>
<dbReference type="Proteomes" id="UP000004994">
    <property type="component" value="Chromosome 8"/>
</dbReference>
<protein>
    <submittedName>
        <fullName evidence="2">Uncharacterized protein</fullName>
    </submittedName>
</protein>
<keyword evidence="1" id="KW-0812">Transmembrane</keyword>
<dbReference type="Gramene" id="Solyc08g041660.1.1">
    <property type="protein sequence ID" value="Solyc08g041660.1.1"/>
    <property type="gene ID" value="Solyc08g041660.1"/>
</dbReference>
<feature type="transmembrane region" description="Helical" evidence="1">
    <location>
        <begin position="6"/>
        <end position="27"/>
    </location>
</feature>
<name>K4CK27_SOLLC</name>
<dbReference type="AlphaFoldDB" id="K4CK27"/>